<dbReference type="InterPro" id="IPR050416">
    <property type="entry name" value="FAD-linked_Oxidoreductase"/>
</dbReference>
<dbReference type="InterPro" id="IPR001002">
    <property type="entry name" value="Chitin-bd_1"/>
</dbReference>
<feature type="signal peptide" evidence="8">
    <location>
        <begin position="1"/>
        <end position="17"/>
    </location>
</feature>
<gene>
    <name evidence="11" type="ORF">SLS56_006041</name>
</gene>
<keyword evidence="3 6" id="KW-0147">Chitin-binding</keyword>
<keyword evidence="12" id="KW-1185">Reference proteome</keyword>
<dbReference type="InterPro" id="IPR036318">
    <property type="entry name" value="FAD-bd_PCMH-like_sf"/>
</dbReference>
<dbReference type="InterPro" id="IPR016166">
    <property type="entry name" value="FAD-bd_PCMH"/>
</dbReference>
<evidence type="ECO:0000256" key="3">
    <source>
        <dbReference type="ARBA" id="ARBA00022669"/>
    </source>
</evidence>
<accession>A0ABR3SRY3</accession>
<dbReference type="Gene3D" id="3.30.465.10">
    <property type="match status" value="1"/>
</dbReference>
<dbReference type="CDD" id="cd11618">
    <property type="entry name" value="ChtBD1_1"/>
    <property type="match status" value="1"/>
</dbReference>
<keyword evidence="8" id="KW-0732">Signal</keyword>
<evidence type="ECO:0000256" key="6">
    <source>
        <dbReference type="PROSITE-ProRule" id="PRU00261"/>
    </source>
</evidence>
<dbReference type="Gene3D" id="3.30.60.10">
    <property type="entry name" value="Endochitinase-like"/>
    <property type="match status" value="1"/>
</dbReference>
<dbReference type="PANTHER" id="PTHR42973">
    <property type="entry name" value="BINDING OXIDOREDUCTASE, PUTATIVE (AFU_ORTHOLOGUE AFUA_1G17690)-RELATED"/>
    <property type="match status" value="1"/>
</dbReference>
<dbReference type="Proteomes" id="UP001521116">
    <property type="component" value="Unassembled WGS sequence"/>
</dbReference>
<feature type="compositionally biased region" description="Low complexity" evidence="7">
    <location>
        <begin position="83"/>
        <end position="108"/>
    </location>
</feature>
<evidence type="ECO:0000256" key="4">
    <source>
        <dbReference type="ARBA" id="ARBA00022827"/>
    </source>
</evidence>
<keyword evidence="5" id="KW-0560">Oxidoreductase</keyword>
<dbReference type="Pfam" id="PF01565">
    <property type="entry name" value="FAD_binding_4"/>
    <property type="match status" value="1"/>
</dbReference>
<evidence type="ECO:0000256" key="1">
    <source>
        <dbReference type="ARBA" id="ARBA00005466"/>
    </source>
</evidence>
<feature type="disulfide bond" evidence="6">
    <location>
        <begin position="53"/>
        <end position="67"/>
    </location>
</feature>
<dbReference type="SUPFAM" id="SSF56176">
    <property type="entry name" value="FAD-binding/transporter-associated domain-like"/>
    <property type="match status" value="1"/>
</dbReference>
<comment type="caution">
    <text evidence="11">The sequence shown here is derived from an EMBL/GenBank/DDBJ whole genome shotgun (WGS) entry which is preliminary data.</text>
</comment>
<evidence type="ECO:0000259" key="10">
    <source>
        <dbReference type="PROSITE" id="PS51387"/>
    </source>
</evidence>
<evidence type="ECO:0000256" key="2">
    <source>
        <dbReference type="ARBA" id="ARBA00022630"/>
    </source>
</evidence>
<proteinExistence type="inferred from homology"/>
<feature type="domain" description="Chitin-binding type-1" evidence="9">
    <location>
        <begin position="34"/>
        <end position="80"/>
    </location>
</feature>
<feature type="chain" id="PRO_5046192324" description="Glucooligosaccharide oxidase" evidence="8">
    <location>
        <begin position="18"/>
        <end position="586"/>
    </location>
</feature>
<evidence type="ECO:0000256" key="5">
    <source>
        <dbReference type="ARBA" id="ARBA00023002"/>
    </source>
</evidence>
<evidence type="ECO:0008006" key="13">
    <source>
        <dbReference type="Google" id="ProtNLM"/>
    </source>
</evidence>
<protein>
    <recommendedName>
        <fullName evidence="13">Glucooligosaccharide oxidase</fullName>
    </recommendedName>
</protein>
<dbReference type="InterPro" id="IPR012951">
    <property type="entry name" value="BBE"/>
</dbReference>
<dbReference type="EMBL" id="JAJVDC020000065">
    <property type="protein sequence ID" value="KAL1628110.1"/>
    <property type="molecule type" value="Genomic_DNA"/>
</dbReference>
<dbReference type="InterPro" id="IPR036861">
    <property type="entry name" value="Endochitinase-like_sf"/>
</dbReference>
<reference evidence="11 12" key="1">
    <citation type="submission" date="2024-02" db="EMBL/GenBank/DDBJ databases">
        <title>De novo assembly and annotation of 12 fungi associated with fruit tree decline syndrome in Ontario, Canada.</title>
        <authorList>
            <person name="Sulman M."/>
            <person name="Ellouze W."/>
            <person name="Ilyukhin E."/>
        </authorList>
    </citation>
    <scope>NUCLEOTIDE SEQUENCE [LARGE SCALE GENOMIC DNA]</scope>
    <source>
        <strain evidence="11 12">M1-105</strain>
    </source>
</reference>
<evidence type="ECO:0000259" key="9">
    <source>
        <dbReference type="PROSITE" id="PS50941"/>
    </source>
</evidence>
<dbReference type="Gene3D" id="3.40.462.20">
    <property type="match status" value="1"/>
</dbReference>
<evidence type="ECO:0000256" key="7">
    <source>
        <dbReference type="SAM" id="MobiDB-lite"/>
    </source>
</evidence>
<dbReference type="SUPFAM" id="SSF57016">
    <property type="entry name" value="Plant lectins/antimicrobial peptides"/>
    <property type="match status" value="1"/>
</dbReference>
<organism evidence="11 12">
    <name type="scientific">Neofusicoccum ribis</name>
    <dbReference type="NCBI Taxonomy" id="45134"/>
    <lineage>
        <taxon>Eukaryota</taxon>
        <taxon>Fungi</taxon>
        <taxon>Dikarya</taxon>
        <taxon>Ascomycota</taxon>
        <taxon>Pezizomycotina</taxon>
        <taxon>Dothideomycetes</taxon>
        <taxon>Dothideomycetes incertae sedis</taxon>
        <taxon>Botryosphaeriales</taxon>
        <taxon>Botryosphaeriaceae</taxon>
        <taxon>Neofusicoccum</taxon>
    </lineage>
</organism>
<feature type="domain" description="FAD-binding PCMH-type" evidence="10">
    <location>
        <begin position="141"/>
        <end position="313"/>
    </location>
</feature>
<dbReference type="Pfam" id="PF08031">
    <property type="entry name" value="BBE"/>
    <property type="match status" value="1"/>
</dbReference>
<keyword evidence="4" id="KW-0274">FAD</keyword>
<keyword evidence="6" id="KW-1015">Disulfide bond</keyword>
<sequence>MIKSILAVGALAGCSLAAPAPGANVARALTVSPDGSCGGSTGYTCEGSSFGSCCSQYGWCGTSTAYCGTGCDASGGKCGTGDSATTSTPPASSATSAPPASTPTGGAASTLTDCLGEKDVPIKLTSDADFSTLSKPYNLRLPYNPAVIVIPTTVQHISDAVVCASENNVKVQAKSGGHSYSSFSSGGKDGSMIINLQEFQDVTLDDQGIAKVGGGLRLGNLAQSIYDQGKRALSHGTCPGVGIGGHFTHGGYGYASRNWGLAMDQIVGLDVVLANGSAVHATETEYPEVYYALRGAADSFGIVTSFYLQTHEAPSSVTYFAYPLSGMWDDATKTAGYFQHIQDAVQNASIIDRNIGGLGMYMDGSGFSLSGSYFGTVDDFNNKVAPELLRGLPTPTSKTVESLSWIDFLIKLGGAKSLSTPKTGYDSHDNFFAKSVTVPEASPLTEDQLVSYFNYMITQGKSAPASWYSIINLYGGPDSQVNAKDVNFAAYSDRSSLWVAQHYIFTDAASTLPTSSIDWLDGLNNAMTDKMPNANFGAYLNYVDPSLSAADAHEVYYGDSLYQKLAGIKTSVDPKSVFWNPQAIGA</sequence>
<keyword evidence="2" id="KW-0285">Flavoprotein</keyword>
<dbReference type="InterPro" id="IPR016169">
    <property type="entry name" value="FAD-bd_PCMH_sub2"/>
</dbReference>
<comment type="similarity">
    <text evidence="1">Belongs to the oxygen-dependent FAD-linked oxidoreductase family.</text>
</comment>
<evidence type="ECO:0000256" key="8">
    <source>
        <dbReference type="SAM" id="SignalP"/>
    </source>
</evidence>
<dbReference type="InterPro" id="IPR006094">
    <property type="entry name" value="Oxid_FAD_bind_N"/>
</dbReference>
<evidence type="ECO:0000313" key="11">
    <source>
        <dbReference type="EMBL" id="KAL1628110.1"/>
    </source>
</evidence>
<dbReference type="PROSITE" id="PS51387">
    <property type="entry name" value="FAD_PCMH"/>
    <property type="match status" value="1"/>
</dbReference>
<name>A0ABR3SRY3_9PEZI</name>
<dbReference type="PANTHER" id="PTHR42973:SF15">
    <property type="entry name" value="FAD-BINDING PCMH-TYPE DOMAIN-CONTAINING PROTEIN"/>
    <property type="match status" value="1"/>
</dbReference>
<dbReference type="PROSITE" id="PS50941">
    <property type="entry name" value="CHIT_BIND_I_2"/>
    <property type="match status" value="1"/>
</dbReference>
<feature type="region of interest" description="Disordered" evidence="7">
    <location>
        <begin position="82"/>
        <end position="108"/>
    </location>
</feature>
<evidence type="ECO:0000313" key="12">
    <source>
        <dbReference type="Proteomes" id="UP001521116"/>
    </source>
</evidence>
<comment type="caution">
    <text evidence="6">Lacks conserved residue(s) required for the propagation of feature annotation.</text>
</comment>